<comment type="caution">
    <text evidence="2">The sequence shown here is derived from an EMBL/GenBank/DDBJ whole genome shotgun (WGS) entry which is preliminary data.</text>
</comment>
<organism evidence="2 3">
    <name type="scientific">Chionoecetes opilio</name>
    <name type="common">Atlantic snow crab</name>
    <name type="synonym">Cancer opilio</name>
    <dbReference type="NCBI Taxonomy" id="41210"/>
    <lineage>
        <taxon>Eukaryota</taxon>
        <taxon>Metazoa</taxon>
        <taxon>Ecdysozoa</taxon>
        <taxon>Arthropoda</taxon>
        <taxon>Crustacea</taxon>
        <taxon>Multicrustacea</taxon>
        <taxon>Malacostraca</taxon>
        <taxon>Eumalacostraca</taxon>
        <taxon>Eucarida</taxon>
        <taxon>Decapoda</taxon>
        <taxon>Pleocyemata</taxon>
        <taxon>Brachyura</taxon>
        <taxon>Eubrachyura</taxon>
        <taxon>Majoidea</taxon>
        <taxon>Majidae</taxon>
        <taxon>Chionoecetes</taxon>
    </lineage>
</organism>
<feature type="transmembrane region" description="Helical" evidence="1">
    <location>
        <begin position="7"/>
        <end position="26"/>
    </location>
</feature>
<evidence type="ECO:0000313" key="3">
    <source>
        <dbReference type="Proteomes" id="UP000770661"/>
    </source>
</evidence>
<name>A0A8J4YKE9_CHIOP</name>
<evidence type="ECO:0000256" key="1">
    <source>
        <dbReference type="SAM" id="Phobius"/>
    </source>
</evidence>
<sequence>MMATMTYFWRAHTLTTLVFMICFLLYEALSPTEEDMVDNTKRSLAEDVEGHLNANDLRPAYRALKKLRSKSPSRASAIRTADGRLVSDMDGQMARWAEYFGQLFTVDPPTEQLHTTGLQAVDADPPIDETAPSLDEVREAVAKLKGGKAAGVCNISAELLEAGVIFAESLEVLVMALEALHEEAKPLGLEVSWLKTKVQVFGDLLDEAVQGIVASLSAFILLGVTVTPDGPFKRPHPAIWRLTFIISIVYELGLIFLLYQVGGCQVLLYVWKLLI</sequence>
<keyword evidence="1" id="KW-0812">Transmembrane</keyword>
<keyword evidence="3" id="KW-1185">Reference proteome</keyword>
<gene>
    <name evidence="2" type="primary">Ptdss2</name>
    <name evidence="2" type="ORF">GWK47_029825</name>
</gene>
<feature type="transmembrane region" description="Helical" evidence="1">
    <location>
        <begin position="238"/>
        <end position="259"/>
    </location>
</feature>
<keyword evidence="1" id="KW-1133">Transmembrane helix</keyword>
<dbReference type="OrthoDB" id="408933at2759"/>
<dbReference type="Proteomes" id="UP000770661">
    <property type="component" value="Unassembled WGS sequence"/>
</dbReference>
<proteinExistence type="predicted"/>
<keyword evidence="1" id="KW-0472">Membrane</keyword>
<reference evidence="2" key="1">
    <citation type="submission" date="2020-07" db="EMBL/GenBank/DDBJ databases">
        <title>The High-quality genome of the commercially important snow crab, Chionoecetes opilio.</title>
        <authorList>
            <person name="Jeong J.-H."/>
            <person name="Ryu S."/>
        </authorList>
    </citation>
    <scope>NUCLEOTIDE SEQUENCE</scope>
    <source>
        <strain evidence="2">MADBK_172401_WGS</strain>
        <tissue evidence="2">Digestive gland</tissue>
    </source>
</reference>
<feature type="transmembrane region" description="Helical" evidence="1">
    <location>
        <begin position="208"/>
        <end position="226"/>
    </location>
</feature>
<accession>A0A8J4YKE9</accession>
<dbReference type="EMBL" id="JACEEZ010000961">
    <property type="protein sequence ID" value="KAG0729687.1"/>
    <property type="molecule type" value="Genomic_DNA"/>
</dbReference>
<dbReference type="AlphaFoldDB" id="A0A8J4YKE9"/>
<evidence type="ECO:0000313" key="2">
    <source>
        <dbReference type="EMBL" id="KAG0729687.1"/>
    </source>
</evidence>
<protein>
    <submittedName>
        <fullName evidence="2">Phosphatidylserine synthase 2</fullName>
    </submittedName>
</protein>